<dbReference type="InterPro" id="IPR038996">
    <property type="entry name" value="Gp14"/>
</dbReference>
<gene>
    <name evidence="1" type="ORF">HXN33_05105</name>
</gene>
<dbReference type="EMBL" id="JABZSQ010000074">
    <property type="protein sequence ID" value="MBF1414945.1"/>
    <property type="molecule type" value="Genomic_DNA"/>
</dbReference>
<dbReference type="AlphaFoldDB" id="A0A930N5L5"/>
<proteinExistence type="predicted"/>
<sequence>MGLIGAAIGAAGSIFGGISASKAMRKMKANVEAQKKANQDWFDRRYNEDATQRADAQRILTMTEESIKNRNRAAQGAAAVMGGTEESAAATKAANGKALSDATAQIAVNGEQRKDAIENQFQERDTSLNNQLNEIEQNKANAIGQAVQGVTGAAGSMDFGSVKIGKQTIGL</sequence>
<evidence type="ECO:0000313" key="1">
    <source>
        <dbReference type="EMBL" id="MBF1414945.1"/>
    </source>
</evidence>
<protein>
    <recommendedName>
        <fullName evidence="3">DNA pilot protein</fullName>
    </recommendedName>
</protein>
<evidence type="ECO:0000313" key="2">
    <source>
        <dbReference type="Proteomes" id="UP000757461"/>
    </source>
</evidence>
<dbReference type="Pfam" id="PF24072">
    <property type="entry name" value="T7_gp14"/>
    <property type="match status" value="1"/>
</dbReference>
<reference evidence="1" key="1">
    <citation type="submission" date="2020-04" db="EMBL/GenBank/DDBJ databases">
        <title>Deep metagenomics examines the oral microbiome during advanced dental caries in children, revealing novel taxa and co-occurrences with host molecules.</title>
        <authorList>
            <person name="Baker J.L."/>
            <person name="Morton J.T."/>
            <person name="Dinis M."/>
            <person name="Alvarez R."/>
            <person name="Tran N.C."/>
            <person name="Knight R."/>
            <person name="Edlund A."/>
        </authorList>
    </citation>
    <scope>NUCLEOTIDE SEQUENCE</scope>
    <source>
        <strain evidence="1">JCVI_25_bin.9</strain>
    </source>
</reference>
<dbReference type="Proteomes" id="UP000757461">
    <property type="component" value="Unassembled WGS sequence"/>
</dbReference>
<accession>A0A930N5L5</accession>
<organism evidence="1 2">
    <name type="scientific">Prevotella histicola</name>
    <dbReference type="NCBI Taxonomy" id="470565"/>
    <lineage>
        <taxon>Bacteria</taxon>
        <taxon>Pseudomonadati</taxon>
        <taxon>Bacteroidota</taxon>
        <taxon>Bacteroidia</taxon>
        <taxon>Bacteroidales</taxon>
        <taxon>Prevotellaceae</taxon>
        <taxon>Prevotella</taxon>
    </lineage>
</organism>
<comment type="caution">
    <text evidence="1">The sequence shown here is derived from an EMBL/GenBank/DDBJ whole genome shotgun (WGS) entry which is preliminary data.</text>
</comment>
<evidence type="ECO:0008006" key="3">
    <source>
        <dbReference type="Google" id="ProtNLM"/>
    </source>
</evidence>
<name>A0A930N5L5_9BACT</name>